<keyword evidence="7" id="KW-1185">Reference proteome</keyword>
<keyword evidence="5" id="KW-0547">Nucleotide-binding</keyword>
<proteinExistence type="inferred from homology"/>
<keyword evidence="3" id="KW-0677">Repeat</keyword>
<organism evidence="6 7">
    <name type="scientific">Solanum verrucosum</name>
    <dbReference type="NCBI Taxonomy" id="315347"/>
    <lineage>
        <taxon>Eukaryota</taxon>
        <taxon>Viridiplantae</taxon>
        <taxon>Streptophyta</taxon>
        <taxon>Embryophyta</taxon>
        <taxon>Tracheophyta</taxon>
        <taxon>Spermatophyta</taxon>
        <taxon>Magnoliopsida</taxon>
        <taxon>eudicotyledons</taxon>
        <taxon>Gunneridae</taxon>
        <taxon>Pentapetalae</taxon>
        <taxon>asterids</taxon>
        <taxon>lamiids</taxon>
        <taxon>Solanales</taxon>
        <taxon>Solanaceae</taxon>
        <taxon>Solanoideae</taxon>
        <taxon>Solaneae</taxon>
        <taxon>Solanum</taxon>
    </lineage>
</organism>
<evidence type="ECO:0000313" key="7">
    <source>
        <dbReference type="Proteomes" id="UP001234989"/>
    </source>
</evidence>
<evidence type="ECO:0000256" key="3">
    <source>
        <dbReference type="ARBA" id="ARBA00022737"/>
    </source>
</evidence>
<evidence type="ECO:0000256" key="1">
    <source>
        <dbReference type="ARBA" id="ARBA00008894"/>
    </source>
</evidence>
<dbReference type="GO" id="GO:0006952">
    <property type="term" value="P:defense response"/>
    <property type="evidence" value="ECO:0007669"/>
    <property type="project" value="UniProtKB-KW"/>
</dbReference>
<name>A0AAF0TTP6_SOLVR</name>
<reference evidence="6" key="1">
    <citation type="submission" date="2023-08" db="EMBL/GenBank/DDBJ databases">
        <title>A de novo genome assembly of Solanum verrucosum Schlechtendal, a Mexican diploid species geographically isolated from the other diploid A-genome species in potato relatives.</title>
        <authorList>
            <person name="Hosaka K."/>
        </authorList>
    </citation>
    <scope>NUCLEOTIDE SEQUENCE</scope>
    <source>
        <tissue evidence="6">Young leaves</tissue>
    </source>
</reference>
<keyword evidence="2" id="KW-0433">Leucine-rich repeat</keyword>
<dbReference type="AlphaFoldDB" id="A0AAF0TTP6"/>
<evidence type="ECO:0000256" key="4">
    <source>
        <dbReference type="ARBA" id="ARBA00022821"/>
    </source>
</evidence>
<dbReference type="InterPro" id="IPR038005">
    <property type="entry name" value="RX-like_CC"/>
</dbReference>
<dbReference type="GO" id="GO:0005524">
    <property type="term" value="F:ATP binding"/>
    <property type="evidence" value="ECO:0007669"/>
    <property type="project" value="UniProtKB-KW"/>
</dbReference>
<keyword evidence="5" id="KW-0067">ATP-binding</keyword>
<dbReference type="CDD" id="cd14798">
    <property type="entry name" value="RX-CC_like"/>
    <property type="match status" value="1"/>
</dbReference>
<evidence type="ECO:0000256" key="5">
    <source>
        <dbReference type="ARBA" id="ARBA00022840"/>
    </source>
</evidence>
<evidence type="ECO:0000256" key="2">
    <source>
        <dbReference type="ARBA" id="ARBA00022614"/>
    </source>
</evidence>
<sequence>MIYDRNVALVFRQVSFSAFRKDVVNVVDIMERLKNEENQIALDVDLIRDLIFALALICANVLLSYSDLEQFEDVMTSIREQVKDLFQSILVKVDSKYNMPQVIGSLLDNIDDCISSCPHSTSMTEEELDFLLLNLHHISKFLAEKKFPLVTQYEILQNVCGNVRDFHRFIVNGCIEHESVEYVVLPQFQLMAERVGLFLWECHTQSELDEDDQTDKHSHLIMLEHLLLKIVPIELELMHICYTNLKSSTSAEVGRFIKQILETFPDILREYLIHLQKHMVTVINPSISGTRNIHVMMDFLLIILTDMPTDLIHHDTFFDLLARVGALTREVSNLIWDLEKKSMKKESTTETNRTTLDLLKDIELLKEDLKYVYLKVPDSSQCCFPMSDGPLFMHLLKRHLNDLLDSNAYSIALIKEEIGQVKQDLEFIRSFFVNFEEELYKDLWARVLTVAYEAKDVIDSIIDSKVV</sequence>
<accession>A0AAF0TTP6</accession>
<dbReference type="EMBL" id="CP133617">
    <property type="protein sequence ID" value="WMV31854.1"/>
    <property type="molecule type" value="Genomic_DNA"/>
</dbReference>
<dbReference type="Proteomes" id="UP001234989">
    <property type="component" value="Chromosome 6"/>
</dbReference>
<keyword evidence="4" id="KW-0611">Plant defense</keyword>
<gene>
    <name evidence="6" type="ORF">MTR67_025239</name>
</gene>
<evidence type="ECO:0000313" key="6">
    <source>
        <dbReference type="EMBL" id="WMV31854.1"/>
    </source>
</evidence>
<comment type="similarity">
    <text evidence="1">Belongs to the disease resistance NB-LRR family.</text>
</comment>
<protein>
    <submittedName>
        <fullName evidence="6">Uncharacterized protein</fullName>
    </submittedName>
</protein>